<dbReference type="PANTHER" id="PTHR31609">
    <property type="entry name" value="YDJC DEACETYLASE FAMILY MEMBER"/>
    <property type="match status" value="1"/>
</dbReference>
<keyword evidence="7" id="KW-1185">Reference proteome</keyword>
<name>A0A7X2IXQ7_9BACI</name>
<keyword evidence="2" id="KW-0479">Metal-binding</keyword>
<dbReference type="NCBIfam" id="NF002559">
    <property type="entry name" value="PRK02134.1"/>
    <property type="match status" value="1"/>
</dbReference>
<evidence type="ECO:0000256" key="4">
    <source>
        <dbReference type="ARBA" id="ARBA00022842"/>
    </source>
</evidence>
<dbReference type="Proteomes" id="UP000448867">
    <property type="component" value="Unassembled WGS sequence"/>
</dbReference>
<dbReference type="GO" id="GO:0046872">
    <property type="term" value="F:metal ion binding"/>
    <property type="evidence" value="ECO:0007669"/>
    <property type="project" value="UniProtKB-KW"/>
</dbReference>
<sequence length="234" mass="26214">MITLLVNADDFGYSRAVNYGIIDSHTNGIVNSATMMMNMPGTSHAISLAKQFPSLRIGIHLVLTCGRPLLHKNTSLTDTEGEFNSLQQLLEKQALNVEEVYTEWKAQIDKAFSCGILPTHLDSHHHVHGLIELDPVVKELSEKYDLPFRCTREYSEGVKSTTDYFFHDFYAEGVSEAYFKSLAERVPAGSSVEIMCHPGYLDHHVLTGSSYTIDRVKEVDVLTKVVLPEDILLI</sequence>
<evidence type="ECO:0000313" key="7">
    <source>
        <dbReference type="Proteomes" id="UP000448867"/>
    </source>
</evidence>
<comment type="cofactor">
    <cofactor evidence="1">
        <name>Mg(2+)</name>
        <dbReference type="ChEBI" id="CHEBI:18420"/>
    </cofactor>
</comment>
<dbReference type="EC" id="3.5.1.105" evidence="6"/>
<dbReference type="InterPro" id="IPR011330">
    <property type="entry name" value="Glyco_hydro/deAcase_b/a-brl"/>
</dbReference>
<keyword evidence="4" id="KW-0460">Magnesium</keyword>
<evidence type="ECO:0000256" key="1">
    <source>
        <dbReference type="ARBA" id="ARBA00001946"/>
    </source>
</evidence>
<evidence type="ECO:0000256" key="5">
    <source>
        <dbReference type="ARBA" id="ARBA00023277"/>
    </source>
</evidence>
<dbReference type="AlphaFoldDB" id="A0A7X2IXQ7"/>
<keyword evidence="5" id="KW-0119">Carbohydrate metabolism</keyword>
<dbReference type="GO" id="GO:0000272">
    <property type="term" value="P:polysaccharide catabolic process"/>
    <property type="evidence" value="ECO:0007669"/>
    <property type="project" value="InterPro"/>
</dbReference>
<organism evidence="6 7">
    <name type="scientific">Metabacillus lacus</name>
    <dbReference type="NCBI Taxonomy" id="1983721"/>
    <lineage>
        <taxon>Bacteria</taxon>
        <taxon>Bacillati</taxon>
        <taxon>Bacillota</taxon>
        <taxon>Bacilli</taxon>
        <taxon>Bacillales</taxon>
        <taxon>Bacillaceae</taxon>
        <taxon>Metabacillus</taxon>
    </lineage>
</organism>
<dbReference type="CDD" id="cd10803">
    <property type="entry name" value="YdjC_EF3048_like"/>
    <property type="match status" value="1"/>
</dbReference>
<keyword evidence="3 6" id="KW-0378">Hydrolase</keyword>
<reference evidence="6 7" key="1">
    <citation type="submission" date="2019-11" db="EMBL/GenBank/DDBJ databases">
        <title>Bacillus lacus genome.</title>
        <authorList>
            <person name="Allen C.J."/>
            <person name="Newman J.D."/>
        </authorList>
    </citation>
    <scope>NUCLEOTIDE SEQUENCE [LARGE SCALE GENOMIC DNA]</scope>
    <source>
        <strain evidence="6 7">KCTC 33946</strain>
    </source>
</reference>
<proteinExistence type="predicted"/>
<dbReference type="InterPro" id="IPR022948">
    <property type="entry name" value="COD_ChbG_bac"/>
</dbReference>
<evidence type="ECO:0000256" key="2">
    <source>
        <dbReference type="ARBA" id="ARBA00022723"/>
    </source>
</evidence>
<dbReference type="RefSeq" id="WP_154306736.1">
    <property type="nucleotide sequence ID" value="NZ_WKKI01000006.1"/>
</dbReference>
<dbReference type="GO" id="GO:0036311">
    <property type="term" value="F:chitin disaccharide deacetylase activity"/>
    <property type="evidence" value="ECO:0007669"/>
    <property type="project" value="UniProtKB-EC"/>
</dbReference>
<dbReference type="Gene3D" id="3.20.20.370">
    <property type="entry name" value="Glycoside hydrolase/deacetylase"/>
    <property type="match status" value="1"/>
</dbReference>
<dbReference type="OrthoDB" id="9774177at2"/>
<dbReference type="EMBL" id="WKKI01000006">
    <property type="protein sequence ID" value="MRX71594.1"/>
    <property type="molecule type" value="Genomic_DNA"/>
</dbReference>
<dbReference type="InterPro" id="IPR006879">
    <property type="entry name" value="YdjC-like"/>
</dbReference>
<dbReference type="SUPFAM" id="SSF88713">
    <property type="entry name" value="Glycoside hydrolase/deacetylase"/>
    <property type="match status" value="1"/>
</dbReference>
<evidence type="ECO:0000313" key="6">
    <source>
        <dbReference type="EMBL" id="MRX71594.1"/>
    </source>
</evidence>
<dbReference type="GO" id="GO:0019213">
    <property type="term" value="F:deacetylase activity"/>
    <property type="evidence" value="ECO:0007669"/>
    <property type="project" value="TreeGrafter"/>
</dbReference>
<dbReference type="PANTHER" id="PTHR31609:SF1">
    <property type="entry name" value="CARBOHYDRATE DEACETYLASE"/>
    <property type="match status" value="1"/>
</dbReference>
<protein>
    <submittedName>
        <fullName evidence="6">Chitin disaccharide deacetylase</fullName>
        <ecNumber evidence="6">3.5.1.105</ecNumber>
    </submittedName>
</protein>
<evidence type="ECO:0000256" key="3">
    <source>
        <dbReference type="ARBA" id="ARBA00022801"/>
    </source>
</evidence>
<comment type="caution">
    <text evidence="6">The sequence shown here is derived from an EMBL/GenBank/DDBJ whole genome shotgun (WGS) entry which is preliminary data.</text>
</comment>
<dbReference type="Pfam" id="PF04794">
    <property type="entry name" value="YdjC"/>
    <property type="match status" value="1"/>
</dbReference>
<gene>
    <name evidence="6" type="primary">chbG</name>
    <name evidence="6" type="ORF">GJU40_05310</name>
</gene>
<accession>A0A7X2IXQ7</accession>